<dbReference type="PROSITE" id="PS50197">
    <property type="entry name" value="BEACH"/>
    <property type="match status" value="1"/>
</dbReference>
<feature type="domain" description="BEACH-type PH" evidence="6">
    <location>
        <begin position="2485"/>
        <end position="2608"/>
    </location>
</feature>
<evidence type="ECO:0000313" key="7">
    <source>
        <dbReference type="EMBL" id="KAK9541604.1"/>
    </source>
</evidence>
<keyword evidence="8" id="KW-1185">Reference proteome</keyword>
<dbReference type="FunFam" id="1.10.1540.10:FF:000001">
    <property type="entry name" value="neurobeachin isoform X1"/>
    <property type="match status" value="1"/>
</dbReference>
<dbReference type="Gene3D" id="2.130.10.10">
    <property type="entry name" value="YVTN repeat-like/Quinoprotein amine dehydrogenase"/>
    <property type="match status" value="1"/>
</dbReference>
<dbReference type="InterPro" id="IPR000409">
    <property type="entry name" value="BEACH_dom"/>
</dbReference>
<feature type="region of interest" description="Disordered" evidence="4">
    <location>
        <begin position="2912"/>
        <end position="2934"/>
    </location>
</feature>
<dbReference type="PROSITE" id="PS00678">
    <property type="entry name" value="WD_REPEATS_1"/>
    <property type="match status" value="1"/>
</dbReference>
<comment type="caution">
    <text evidence="7">The sequence shown here is derived from an EMBL/GenBank/DDBJ whole genome shotgun (WGS) entry which is preliminary data.</text>
</comment>
<dbReference type="PROSITE" id="PS50294">
    <property type="entry name" value="WD_REPEATS_REGION"/>
    <property type="match status" value="1"/>
</dbReference>
<evidence type="ECO:0000256" key="4">
    <source>
        <dbReference type="SAM" id="MobiDB-lite"/>
    </source>
</evidence>
<dbReference type="Pfam" id="PF14844">
    <property type="entry name" value="PH_BEACH"/>
    <property type="match status" value="1"/>
</dbReference>
<dbReference type="SMART" id="SM01026">
    <property type="entry name" value="Beach"/>
    <property type="match status" value="1"/>
</dbReference>
<reference evidence="7 8" key="1">
    <citation type="journal article" date="2024" name="Genome Biol. Evol.">
        <title>Chromosome-level genome assembly of the viviparous eelpout Zoarces viviparus.</title>
        <authorList>
            <person name="Fuhrmann N."/>
            <person name="Brasseur M.V."/>
            <person name="Bakowski C.E."/>
            <person name="Podsiadlowski L."/>
            <person name="Prost S."/>
            <person name="Krehenwinkel H."/>
            <person name="Mayer C."/>
        </authorList>
    </citation>
    <scope>NUCLEOTIDE SEQUENCE [LARGE SCALE GENOMIC DNA]</scope>
    <source>
        <strain evidence="7">NO-MEL_2022_Ind0_liver</strain>
    </source>
</reference>
<evidence type="ECO:0000256" key="1">
    <source>
        <dbReference type="ARBA" id="ARBA00022574"/>
    </source>
</evidence>
<dbReference type="SUPFAM" id="SSF49899">
    <property type="entry name" value="Concanavalin A-like lectins/glucanases"/>
    <property type="match status" value="1"/>
</dbReference>
<dbReference type="GO" id="GO:0019882">
    <property type="term" value="P:antigen processing and presentation"/>
    <property type="evidence" value="ECO:0007669"/>
    <property type="project" value="TreeGrafter"/>
</dbReference>
<evidence type="ECO:0000259" key="6">
    <source>
        <dbReference type="PROSITE" id="PS51783"/>
    </source>
</evidence>
<feature type="repeat" description="WD" evidence="3">
    <location>
        <begin position="3058"/>
        <end position="3099"/>
    </location>
</feature>
<dbReference type="SUPFAM" id="SSF50729">
    <property type="entry name" value="PH domain-like"/>
    <property type="match status" value="1"/>
</dbReference>
<dbReference type="Gene3D" id="1.10.1540.10">
    <property type="entry name" value="BEACH domain"/>
    <property type="match status" value="1"/>
</dbReference>
<evidence type="ECO:0000259" key="5">
    <source>
        <dbReference type="PROSITE" id="PS50197"/>
    </source>
</evidence>
<dbReference type="InterPro" id="IPR051944">
    <property type="entry name" value="BEACH_domain_protein"/>
</dbReference>
<dbReference type="InterPro" id="IPR011993">
    <property type="entry name" value="PH-like_dom_sf"/>
</dbReference>
<dbReference type="InterPro" id="IPR019775">
    <property type="entry name" value="WD40_repeat_CS"/>
</dbReference>
<dbReference type="SUPFAM" id="SSF81837">
    <property type="entry name" value="BEACH domain"/>
    <property type="match status" value="1"/>
</dbReference>
<evidence type="ECO:0000256" key="3">
    <source>
        <dbReference type="PROSITE-ProRule" id="PRU00221"/>
    </source>
</evidence>
<feature type="domain" description="BEACH" evidence="5">
    <location>
        <begin position="2625"/>
        <end position="2919"/>
    </location>
</feature>
<dbReference type="PROSITE" id="PS50082">
    <property type="entry name" value="WD_REPEATS_2"/>
    <property type="match status" value="1"/>
</dbReference>
<keyword evidence="2" id="KW-0677">Repeat</keyword>
<dbReference type="SMART" id="SM00320">
    <property type="entry name" value="WD40"/>
    <property type="match status" value="4"/>
</dbReference>
<dbReference type="SUPFAM" id="SSF50978">
    <property type="entry name" value="WD40 repeat-like"/>
    <property type="match status" value="1"/>
</dbReference>
<dbReference type="Pfam" id="PF23295">
    <property type="entry name" value="Arm_4"/>
    <property type="match status" value="1"/>
</dbReference>
<dbReference type="PANTHER" id="PTHR46108:SF3">
    <property type="entry name" value="WD REPEAT- AND FYVE DOMAIN-CONTAINING PROTEIN 4"/>
    <property type="match status" value="1"/>
</dbReference>
<dbReference type="PROSITE" id="PS51783">
    <property type="entry name" value="PH_BEACH"/>
    <property type="match status" value="1"/>
</dbReference>
<dbReference type="InterPro" id="IPR036372">
    <property type="entry name" value="BEACH_dom_sf"/>
</dbReference>
<proteinExistence type="predicted"/>
<dbReference type="Gene3D" id="2.30.29.30">
    <property type="entry name" value="Pleckstrin-homology domain (PH domain)/Phosphotyrosine-binding domain (PTB)"/>
    <property type="match status" value="1"/>
</dbReference>
<protein>
    <recommendedName>
        <fullName evidence="9">WD repeat- and FYVE domain-containing protein 4</fullName>
    </recommendedName>
</protein>
<evidence type="ECO:0000256" key="2">
    <source>
        <dbReference type="ARBA" id="ARBA00022737"/>
    </source>
</evidence>
<name>A0AAW1G3C8_ZOAVI</name>
<dbReference type="EMBL" id="JBCEZU010000002">
    <property type="protein sequence ID" value="KAK9541604.1"/>
    <property type="molecule type" value="Genomic_DNA"/>
</dbReference>
<dbReference type="InterPro" id="IPR001680">
    <property type="entry name" value="WD40_rpt"/>
</dbReference>
<dbReference type="PANTHER" id="PTHR46108">
    <property type="entry name" value="BLUE CHEESE"/>
    <property type="match status" value="1"/>
</dbReference>
<dbReference type="InterPro" id="IPR013320">
    <property type="entry name" value="ConA-like_dom_sf"/>
</dbReference>
<keyword evidence="1 3" id="KW-0853">WD repeat</keyword>
<dbReference type="Proteomes" id="UP001488805">
    <property type="component" value="Unassembled WGS sequence"/>
</dbReference>
<sequence>MNGHARHAARECSETECLQLQQDQSAKGERINKETGELSASGELSVSVELKVEGSCRNPQLPQVLNEQLRELGIHTYSSPDHTTDHVPLEQREEHLVKVLPLYIQVCEDGGSLEGLNIKGLAALTADTVIHNIHNRLAERPAEGARGEVVRFFQRQDATETNCEATDNQGWLLLKSLLLLTADSSDILCCINPGLPAALVKCLYLLVCLPAEKENLAKEETFQEPLTQVLLQLCRQPVNVESLVETQELQCLIIGLTSLWDQTSATWRHQASRVLKAVSAAATSNTVPSLQGKNCVRICIQNLLHISADVSGPLLAEVAVAVFSFIRDTYSLNPALFVEFDNNDGYKALEIILKRCEEGVSVDQLQPVEELLALIASFTLLGKTELKVALCVTNPQPPAFKFDPSLTKGFVVKNLPAFHLLQASLLRSHDSLLCCQLLRTLQTIWERDPANFFLLEWTVQSMAQLAACLWRKPAPVQKLFFSLLEMVIFKLNYIPHETLRALLVVLKQSWSGTLAGGVAGIEFAVMALRCFHRMTVHSGMLAEALSDWGLLELLLSEIRRRAKILRKAGVVSSPQINPQQLPCVEDSERLLTTCMLQVVSTLTLRSIKNTISVRDLGMLPYIKIFLDEDQYRGPTLSILEQLAEINPEEFMSTAIGALCSSTQQELCLKRDLLQSVRKVLESPNSWDAFRRAGGFTGLLSVVIDMEGALCDPPRGEVWKSLGHQPLLDLLLLTLHILALAVHLHTVNAHHFETGGFYERLAEALLQLGCFHAEGPEKETFDEDEGSCLKTAGDNQSPGKSFHQFVEFAEAPEAPSSPSATPQPTLPVSLRTCIRLLSYLDQFATGTYSPVELNVGLEPEDRCDGDKEKVNGPTRHEGVYSGSPPVHLGSGLQSVEDTHGRSRNTAPSISSVCSESQYSRFSCNHVILHPGAIRVIMTLLPSVFTPEDPQLSMEVQLSLAHHVQAMVKSERNRQIVCEGGLVSTLLAHCRSMLLAPNHPLYLPVTRILEKLTSQAITPSDFRKLLCLGDPLMCCADKTAMLREHAPLVKPPVSNDHSPEADVSSGSSVQKLKRTFSLLKSTTRSESFVGPAIPVHQIVSLVTMTSPRTFRPHRVSSSPAFVEFDMSESGYGCLFLPSLATVKGVTADSISTGGIGGECRGFPPSAGLSFSCWFQINRFSSACDSHPIRLLSVVRHMSRTEQQYICLSISFSACDGCLVISTEEETFTYLDMMEPEVCAPTSLPTSLRFRCSSILVPGQWHHLAVVMAKDMKKTCIASAYINGKAVGTGKMKYIQPFPGQYVSMDPAAVVDVYGLIGTPALWKEHAALVWRVGPSFLFEEPLSPEAVSVMYRQGTAYQGNFLALGNKGHDPDAECLPLRLVHEERISFGINPAISTLTTVVQIRENYNEVDCRLIAKEMGITSRDHSTPVFLAQNISQHLSGTARTIGAALVGHFGVRTFTPCSASNGFLYVGGPAVVLSLVAMAPDDSALYAAVKVLLSVLETNFAMQQEMNRIHGYKLLAFLLKMKHNLVSYRTFQLVLYLSRSVELSSGSGCIQNTAAFQALLCDLEVWQDTSDNLDLSVLNHFAEIQNSSSSDSRNAAVMHSMGLLPKLLFELCDPAVTVQKVQIISCVITSLLKAHLTPLDTSRLGLFLVYTLPPLSNMNEGCNEISDGDLSQDTPAQSSDPDSLIWIRNQLLRCLCEILNSDSLLMEDRQKALFDALGSDWFLLFLQPYLHPSTLKLGLVLLTHFLSSPSQQSSFREGVLPATLIEGMKEPLVVLDNLRANSWSLECLSTTCPGFDVLQGLLIRHTHLPQVFEALASLLLEKKTSHTAEGKVHLDDFLQSLIDSQADTPAQQLCVEAATILLALVKAIITQPLPPTKDMPGTDASWELQLPASVMQFLCLLHNLRPRDPLWASPEFLHALAGVVYPLDISENVVEPRIESEGENSFKSPPKGKPVCDFIRILLMDSLLNVSANTNTHPLLLLLEFSPEGASLEQTQSFQTELLELTMDIFHMLSHEEENNTHLISQDGKSQTPEGQMGTLMENVVFFSKTLQRKLYSGTFLGDSESLINFLADQIVVALEKGQTQKEKTVSALYSCTNKVLLHLLSQPRRSQEEKDCVIRALQTFMERWDVVMATYNANVNFVTCLLHCLLLIRSGSYPEGFGCVAQKVLNRKASSQLFATRTRHSARLSDGADITTDDRELVSLAEACWSKVMAERQHTIEETSKMEISASHMAETGPVSMTDISPLWEEMARKAWLLHTESQKKNVAGSTQKKFDMISSAVRSALGRPGKESVTVEEFLSYMESHRRRGHSMFENMRTNHLQLRASEWERVSSQWLRVEAELLRERAVFGPGPGVLLSQDWVQDAAEGPNRTRSRIRRKALRRSKRVLGTLSLGLRTGMSEENKNGAGGDVETKILCEVGAEAKEDEEEGGQDFDRLTFFPALNETPTVTDGPTNPLTPEPCSHTQDCHDIRIILQELRPGEEVKAKMCVVTVSGLRVTEGVLLFGKESLLLCEGFTLSPAGDVCCRNHHPSSVRDSFISTMLSKELPPARCRRWLYEDIKDARFIRFLLEDSAIEVFMKNGLSAFLVFLNKDHVSAYKRLCMVVPALKGRGVAEVIANARKTPVVEKATLVKWQRGEISNFEYLMHLNTIAGRTYNDLMQYPVFPWVLADYQSETLDLSNPSTFRDLSKPMGAQTEKRRQMFVQRYEEVENIEGEGDMSAQCHYCTHYSSAIIVSSFLVRMEPFSHTFQALQGGFDIPERMFYSVKKEWESASRDNTGDVRELIPEFFYLSDFLLNSNHIQLGSMEDGTALGDVELPLWAKGDPQEFIRIHREALESDYVSAHLHLWIDLIFGYRQQGPAAVESVNTFHPYFYAKKGRQDAKDPLIKSTILGYVSNFGQVPKQLFTKPHPPRTGTKKEGSSPSHPTPFFYKLDSLKTTVQPYRELPRGPVGQILCLEKEVVVLERSRLFLSPLSGYFFSWGFPDYSCAFGNYATEKTFAVCESLCDWGETLCAACPNQTTIVTAGTSTVVCVWDVAVNKDKLTHMKLRQPLYGHTDSVTCLAVSEVHSLIVSGSRDLTCILWDTEELSYITQLAGHTTSISTLAINELTGEIASCAGPLLHLWTMKGQLLTCTDTSCGPRADILCVGFTQRHEWDSKNVLVTGCADGIIRIWKTEYTRTQLPGPPEEPVSPGQDRAERDVSSSCQVKGWERHLVLCQELNRSQAVPQRRSKNSPGITALAISRSHATLLAGDAWGRVFTWTCE</sequence>
<dbReference type="InterPro" id="IPR015943">
    <property type="entry name" value="WD40/YVTN_repeat-like_dom_sf"/>
</dbReference>
<dbReference type="Pfam" id="PF02138">
    <property type="entry name" value="Beach"/>
    <property type="match status" value="1"/>
</dbReference>
<accession>A0AAW1G3C8</accession>
<gene>
    <name evidence="7" type="ORF">VZT92_001635</name>
</gene>
<organism evidence="7 8">
    <name type="scientific">Zoarces viviparus</name>
    <name type="common">Viviparous eelpout</name>
    <name type="synonym">Blennius viviparus</name>
    <dbReference type="NCBI Taxonomy" id="48416"/>
    <lineage>
        <taxon>Eukaryota</taxon>
        <taxon>Metazoa</taxon>
        <taxon>Chordata</taxon>
        <taxon>Craniata</taxon>
        <taxon>Vertebrata</taxon>
        <taxon>Euteleostomi</taxon>
        <taxon>Actinopterygii</taxon>
        <taxon>Neopterygii</taxon>
        <taxon>Teleostei</taxon>
        <taxon>Neoteleostei</taxon>
        <taxon>Acanthomorphata</taxon>
        <taxon>Eupercaria</taxon>
        <taxon>Perciformes</taxon>
        <taxon>Cottioidei</taxon>
        <taxon>Zoarcales</taxon>
        <taxon>Zoarcidae</taxon>
        <taxon>Zoarcinae</taxon>
        <taxon>Zoarces</taxon>
    </lineage>
</organism>
<dbReference type="Pfam" id="PF00400">
    <property type="entry name" value="WD40"/>
    <property type="match status" value="2"/>
</dbReference>
<evidence type="ECO:0000313" key="8">
    <source>
        <dbReference type="Proteomes" id="UP001488805"/>
    </source>
</evidence>
<dbReference type="InterPro" id="IPR036322">
    <property type="entry name" value="WD40_repeat_dom_sf"/>
</dbReference>
<dbReference type="InterPro" id="IPR056252">
    <property type="entry name" value="Alfy-like_Arm-like"/>
</dbReference>
<evidence type="ECO:0008006" key="9">
    <source>
        <dbReference type="Google" id="ProtNLM"/>
    </source>
</evidence>
<dbReference type="InterPro" id="IPR023362">
    <property type="entry name" value="PH-BEACH_dom"/>
</dbReference>
<dbReference type="CDD" id="cd06071">
    <property type="entry name" value="Beach"/>
    <property type="match status" value="1"/>
</dbReference>